<dbReference type="AlphaFoldDB" id="A0A7G1NV30"/>
<reference evidence="2 3" key="1">
    <citation type="journal article" date="2014" name="Int. J. Syst. Evol. Microbiol.">
        <title>Complete genome sequence of Corynebacterium casei LMG S-19264T (=DSM 44701T), isolated from a smear-ripened cheese.</title>
        <authorList>
            <consortium name="US DOE Joint Genome Institute (JGI-PGF)"/>
            <person name="Walter F."/>
            <person name="Albersmeier A."/>
            <person name="Kalinowski J."/>
            <person name="Ruckert C."/>
        </authorList>
    </citation>
    <scope>NUCLEOTIDE SEQUENCE [LARGE SCALE GENOMIC DNA]</scope>
    <source>
        <strain evidence="2 3">JCM 4677</strain>
    </source>
</reference>
<dbReference type="Proteomes" id="UP000516444">
    <property type="component" value="Chromosome"/>
</dbReference>
<dbReference type="RefSeq" id="WP_055517993.1">
    <property type="nucleotide sequence ID" value="NZ_AP023440.1"/>
</dbReference>
<dbReference type="OrthoDB" id="4566193at2"/>
<organism evidence="2 3">
    <name type="scientific">Streptomyces aurantiacus</name>
    <dbReference type="NCBI Taxonomy" id="47760"/>
    <lineage>
        <taxon>Bacteria</taxon>
        <taxon>Bacillati</taxon>
        <taxon>Actinomycetota</taxon>
        <taxon>Actinomycetes</taxon>
        <taxon>Kitasatosporales</taxon>
        <taxon>Streptomycetaceae</taxon>
        <taxon>Streptomyces</taxon>
        <taxon>Streptomyces aurantiacus group</taxon>
    </lineage>
</organism>
<dbReference type="Pfam" id="PF19631">
    <property type="entry name" value="Trypco2"/>
    <property type="match status" value="1"/>
</dbReference>
<dbReference type="EMBL" id="AP023440">
    <property type="protein sequence ID" value="BCL26729.1"/>
    <property type="molecule type" value="Genomic_DNA"/>
</dbReference>
<evidence type="ECO:0000313" key="2">
    <source>
        <dbReference type="EMBL" id="BCL26729.1"/>
    </source>
</evidence>
<keyword evidence="3" id="KW-1185">Reference proteome</keyword>
<gene>
    <name evidence="2" type="ORF">GCM10017557_15880</name>
</gene>
<proteinExistence type="predicted"/>
<dbReference type="KEGG" id="sgm:GCM10017557_15880"/>
<name>A0A7G1NV30_9ACTN</name>
<evidence type="ECO:0000259" key="1">
    <source>
        <dbReference type="Pfam" id="PF19631"/>
    </source>
</evidence>
<feature type="domain" description="Trypsin-co-occurring" evidence="1">
    <location>
        <begin position="2"/>
        <end position="79"/>
    </location>
</feature>
<accession>A0A7G1NV30</accession>
<dbReference type="InterPro" id="IPR045608">
    <property type="entry name" value="Trypco2"/>
</dbReference>
<sequence>MIELSEMIRELRREFTAAMAEGDGERVRFELGPVEVEASVTVSKEAGGDARLRFLIVESGAAAKMAHAETQRITFTLQPRIADSGASLMISGDDVANER</sequence>
<protein>
    <recommendedName>
        <fullName evidence="1">Trypsin-co-occurring domain-containing protein</fullName>
    </recommendedName>
</protein>
<evidence type="ECO:0000313" key="3">
    <source>
        <dbReference type="Proteomes" id="UP000516444"/>
    </source>
</evidence>